<evidence type="ECO:0000256" key="1">
    <source>
        <dbReference type="ARBA" id="ARBA00012513"/>
    </source>
</evidence>
<evidence type="ECO:0000256" key="10">
    <source>
        <dbReference type="ARBA" id="ARBA00047899"/>
    </source>
</evidence>
<evidence type="ECO:0000256" key="2">
    <source>
        <dbReference type="ARBA" id="ARBA00022527"/>
    </source>
</evidence>
<dbReference type="GO" id="GO:0005886">
    <property type="term" value="C:plasma membrane"/>
    <property type="evidence" value="ECO:0007669"/>
    <property type="project" value="TreeGrafter"/>
</dbReference>
<dbReference type="CDD" id="cd01098">
    <property type="entry name" value="PAN_AP_plant"/>
    <property type="match status" value="1"/>
</dbReference>
<keyword evidence="5" id="KW-0547">Nucleotide-binding</keyword>
<dbReference type="Proteomes" id="UP001187192">
    <property type="component" value="Unassembled WGS sequence"/>
</dbReference>
<keyword evidence="16" id="KW-1185">Reference proteome</keyword>
<evidence type="ECO:0000256" key="3">
    <source>
        <dbReference type="ARBA" id="ARBA00022679"/>
    </source>
</evidence>
<keyword evidence="12" id="KW-0812">Transmembrane</keyword>
<protein>
    <recommendedName>
        <fullName evidence="1">non-specific serine/threonine protein kinase</fullName>
        <ecNumber evidence="1">2.7.11.1</ecNumber>
    </recommendedName>
</protein>
<keyword evidence="8" id="KW-1015">Disulfide bond</keyword>
<evidence type="ECO:0000256" key="4">
    <source>
        <dbReference type="ARBA" id="ARBA00022729"/>
    </source>
</evidence>
<evidence type="ECO:0000256" key="6">
    <source>
        <dbReference type="ARBA" id="ARBA00022777"/>
    </source>
</evidence>
<keyword evidence="6" id="KW-0418">Kinase</keyword>
<dbReference type="SMART" id="SM00473">
    <property type="entry name" value="PAN_AP"/>
    <property type="match status" value="1"/>
</dbReference>
<name>A0AA88A808_FICCA</name>
<feature type="domain" description="Protein kinase" evidence="13">
    <location>
        <begin position="38"/>
        <end position="364"/>
    </location>
</feature>
<keyword evidence="3" id="KW-0808">Transferase</keyword>
<dbReference type="SMART" id="SM00220">
    <property type="entry name" value="S_TKc"/>
    <property type="match status" value="1"/>
</dbReference>
<dbReference type="PROSITE" id="PS50948">
    <property type="entry name" value="PAN"/>
    <property type="match status" value="1"/>
</dbReference>
<keyword evidence="9" id="KW-0325">Glycoprotein</keyword>
<proteinExistence type="predicted"/>
<dbReference type="InterPro" id="IPR008271">
    <property type="entry name" value="Ser/Thr_kinase_AS"/>
</dbReference>
<dbReference type="PANTHER" id="PTHR27002">
    <property type="entry name" value="RECEPTOR-LIKE SERINE/THREONINE-PROTEIN KINASE SD1-8"/>
    <property type="match status" value="1"/>
</dbReference>
<dbReference type="InterPro" id="IPR011009">
    <property type="entry name" value="Kinase-like_dom_sf"/>
</dbReference>
<evidence type="ECO:0000256" key="5">
    <source>
        <dbReference type="ARBA" id="ARBA00022741"/>
    </source>
</evidence>
<dbReference type="AlphaFoldDB" id="A0AA88A808"/>
<dbReference type="InterPro" id="IPR003609">
    <property type="entry name" value="Pan_app"/>
</dbReference>
<dbReference type="Gene3D" id="3.50.4.10">
    <property type="entry name" value="Hepatocyte Growth Factor"/>
    <property type="match status" value="1"/>
</dbReference>
<evidence type="ECO:0000256" key="8">
    <source>
        <dbReference type="ARBA" id="ARBA00023157"/>
    </source>
</evidence>
<dbReference type="SUPFAM" id="SSF56112">
    <property type="entry name" value="Protein kinase-like (PK-like)"/>
    <property type="match status" value="1"/>
</dbReference>
<reference evidence="15" key="1">
    <citation type="submission" date="2023-07" db="EMBL/GenBank/DDBJ databases">
        <title>draft genome sequence of fig (Ficus carica).</title>
        <authorList>
            <person name="Takahashi T."/>
            <person name="Nishimura K."/>
        </authorList>
    </citation>
    <scope>NUCLEOTIDE SEQUENCE</scope>
</reference>
<dbReference type="PANTHER" id="PTHR27002:SF1097">
    <property type="entry name" value="RECEPTOR-LIKE SERINE_THREONINE-PROTEIN KINASE"/>
    <property type="match status" value="1"/>
</dbReference>
<comment type="caution">
    <text evidence="15">The sequence shown here is derived from an EMBL/GenBank/DDBJ whole genome shotgun (WGS) entry which is preliminary data.</text>
</comment>
<evidence type="ECO:0000256" key="9">
    <source>
        <dbReference type="ARBA" id="ARBA00023180"/>
    </source>
</evidence>
<keyword evidence="4" id="KW-0732">Signal</keyword>
<keyword evidence="2" id="KW-0723">Serine/threonine-protein kinase</keyword>
<dbReference type="InterPro" id="IPR000719">
    <property type="entry name" value="Prot_kinase_dom"/>
</dbReference>
<organism evidence="15 16">
    <name type="scientific">Ficus carica</name>
    <name type="common">Common fig</name>
    <dbReference type="NCBI Taxonomy" id="3494"/>
    <lineage>
        <taxon>Eukaryota</taxon>
        <taxon>Viridiplantae</taxon>
        <taxon>Streptophyta</taxon>
        <taxon>Embryophyta</taxon>
        <taxon>Tracheophyta</taxon>
        <taxon>Spermatophyta</taxon>
        <taxon>Magnoliopsida</taxon>
        <taxon>eudicotyledons</taxon>
        <taxon>Gunneridae</taxon>
        <taxon>Pentapetalae</taxon>
        <taxon>rosids</taxon>
        <taxon>fabids</taxon>
        <taxon>Rosales</taxon>
        <taxon>Moraceae</taxon>
        <taxon>Ficeae</taxon>
        <taxon>Ficus</taxon>
    </lineage>
</organism>
<accession>A0AA88A808</accession>
<comment type="catalytic activity">
    <reaction evidence="10">
        <text>L-threonyl-[protein] + ATP = O-phospho-L-threonyl-[protein] + ADP + H(+)</text>
        <dbReference type="Rhea" id="RHEA:46608"/>
        <dbReference type="Rhea" id="RHEA-COMP:11060"/>
        <dbReference type="Rhea" id="RHEA-COMP:11605"/>
        <dbReference type="ChEBI" id="CHEBI:15378"/>
        <dbReference type="ChEBI" id="CHEBI:30013"/>
        <dbReference type="ChEBI" id="CHEBI:30616"/>
        <dbReference type="ChEBI" id="CHEBI:61977"/>
        <dbReference type="ChEBI" id="CHEBI:456216"/>
        <dbReference type="EC" id="2.7.11.1"/>
    </reaction>
</comment>
<evidence type="ECO:0000259" key="14">
    <source>
        <dbReference type="PROSITE" id="PS50948"/>
    </source>
</evidence>
<keyword evidence="12" id="KW-1133">Transmembrane helix</keyword>
<dbReference type="Gene3D" id="1.10.510.10">
    <property type="entry name" value="Transferase(Phosphotransferase) domain 1"/>
    <property type="match status" value="1"/>
</dbReference>
<gene>
    <name evidence="15" type="ORF">TIFTF001_020121</name>
</gene>
<dbReference type="Pfam" id="PF08276">
    <property type="entry name" value="PAN_2"/>
    <property type="match status" value="1"/>
</dbReference>
<evidence type="ECO:0000256" key="11">
    <source>
        <dbReference type="ARBA" id="ARBA00048679"/>
    </source>
</evidence>
<evidence type="ECO:0000256" key="7">
    <source>
        <dbReference type="ARBA" id="ARBA00022840"/>
    </source>
</evidence>
<dbReference type="GO" id="GO:0005524">
    <property type="term" value="F:ATP binding"/>
    <property type="evidence" value="ECO:0007669"/>
    <property type="project" value="UniProtKB-KW"/>
</dbReference>
<comment type="catalytic activity">
    <reaction evidence="11">
        <text>L-seryl-[protein] + ATP = O-phospho-L-seryl-[protein] + ADP + H(+)</text>
        <dbReference type="Rhea" id="RHEA:17989"/>
        <dbReference type="Rhea" id="RHEA-COMP:9863"/>
        <dbReference type="Rhea" id="RHEA-COMP:11604"/>
        <dbReference type="ChEBI" id="CHEBI:15378"/>
        <dbReference type="ChEBI" id="CHEBI:29999"/>
        <dbReference type="ChEBI" id="CHEBI:30616"/>
        <dbReference type="ChEBI" id="CHEBI:83421"/>
        <dbReference type="ChEBI" id="CHEBI:456216"/>
        <dbReference type="EC" id="2.7.11.1"/>
    </reaction>
</comment>
<sequence>MQPVRSTSTYPVCKCLKGFRPKSPKDWDKLVWSAGCERKWELNCGNGDGFVMYKALKLPDHSYSAENMSLSLEECETECTRNCSCTAYTRLHFYGNAWRCVMWYEDLVDMRNFPNGGKELYIRMLQQELKSIGDAEKRKQVRHTVTIVISTVSGFLLIGIIGWYVFRSRKTKRQNQTRKKLLPWRKRFDIIMGIARGLLYLHQDSRLRIIHRDLKASNILLDIEMNLKISDFGIARIFGGEQTQERTRRVMGTYGYMSPEYVMSGHFSVKSDVFSFGVLVLEIVSGERNWGFYHPDHDLSLLGHAWKLWNEEKPLELMDAQMVGSFSANEVIRCVKVGLLCVQQRVEDRPTMSSVLSILGNENLMVPEPKKPGFVTEVSFFGTETFSSRKKTSYR</sequence>
<evidence type="ECO:0000313" key="15">
    <source>
        <dbReference type="EMBL" id="GMN50984.1"/>
    </source>
</evidence>
<dbReference type="FunFam" id="1.10.510.10:FF:000060">
    <property type="entry name" value="G-type lectin S-receptor-like serine/threonine-protein kinase"/>
    <property type="match status" value="1"/>
</dbReference>
<feature type="transmembrane region" description="Helical" evidence="12">
    <location>
        <begin position="145"/>
        <end position="166"/>
    </location>
</feature>
<evidence type="ECO:0000256" key="12">
    <source>
        <dbReference type="SAM" id="Phobius"/>
    </source>
</evidence>
<dbReference type="PROSITE" id="PS00108">
    <property type="entry name" value="PROTEIN_KINASE_ST"/>
    <property type="match status" value="1"/>
</dbReference>
<dbReference type="EMBL" id="BTGU01000035">
    <property type="protein sequence ID" value="GMN50984.1"/>
    <property type="molecule type" value="Genomic_DNA"/>
</dbReference>
<dbReference type="EC" id="2.7.11.1" evidence="1"/>
<dbReference type="PROSITE" id="PS50011">
    <property type="entry name" value="PROTEIN_KINASE_DOM"/>
    <property type="match status" value="1"/>
</dbReference>
<dbReference type="GO" id="GO:0004674">
    <property type="term" value="F:protein serine/threonine kinase activity"/>
    <property type="evidence" value="ECO:0007669"/>
    <property type="project" value="UniProtKB-KW"/>
</dbReference>
<keyword evidence="12" id="KW-0472">Membrane</keyword>
<feature type="domain" description="Apple" evidence="14">
    <location>
        <begin position="44"/>
        <end position="125"/>
    </location>
</feature>
<keyword evidence="7" id="KW-0067">ATP-binding</keyword>
<evidence type="ECO:0000313" key="16">
    <source>
        <dbReference type="Proteomes" id="UP001187192"/>
    </source>
</evidence>
<dbReference type="Pfam" id="PF00069">
    <property type="entry name" value="Pkinase"/>
    <property type="match status" value="1"/>
</dbReference>
<evidence type="ECO:0000259" key="13">
    <source>
        <dbReference type="PROSITE" id="PS50011"/>
    </source>
</evidence>